<dbReference type="RefSeq" id="WP_344972199.1">
    <property type="nucleotide sequence ID" value="NZ_BAABDD010000013.1"/>
</dbReference>
<dbReference type="Gene3D" id="3.10.450.50">
    <property type="match status" value="1"/>
</dbReference>
<keyword evidence="3" id="KW-1185">Reference proteome</keyword>
<sequence>MSIDNSPAAMTAPSEADKAAVANLPQRIVAAWKAHDAEAFAEVFTEDATMILPGLYRKGRDEIRSFMAAAFAGQFKGTQVTGDPLDIRLFNGTAGVVVTQGGVLAPGESEVSDERAIRASWVVVKENGEWKLAAYQNSPRDAA</sequence>
<proteinExistence type="predicted"/>
<dbReference type="Proteomes" id="UP001500908">
    <property type="component" value="Unassembled WGS sequence"/>
</dbReference>
<dbReference type="EMBL" id="BAABDD010000013">
    <property type="protein sequence ID" value="GAA3748857.1"/>
    <property type="molecule type" value="Genomic_DNA"/>
</dbReference>
<gene>
    <name evidence="2" type="ORF">GCM10022402_30100</name>
</gene>
<dbReference type="NCBIfam" id="TIGR02246">
    <property type="entry name" value="SgcJ/EcaC family oxidoreductase"/>
    <property type="match status" value="1"/>
</dbReference>
<dbReference type="InterPro" id="IPR032710">
    <property type="entry name" value="NTF2-like_dom_sf"/>
</dbReference>
<dbReference type="Pfam" id="PF13577">
    <property type="entry name" value="SnoaL_4"/>
    <property type="match status" value="1"/>
</dbReference>
<reference evidence="3" key="1">
    <citation type="journal article" date="2019" name="Int. J. Syst. Evol. Microbiol.">
        <title>The Global Catalogue of Microorganisms (GCM) 10K type strain sequencing project: providing services to taxonomists for standard genome sequencing and annotation.</title>
        <authorList>
            <consortium name="The Broad Institute Genomics Platform"/>
            <consortium name="The Broad Institute Genome Sequencing Center for Infectious Disease"/>
            <person name="Wu L."/>
            <person name="Ma J."/>
        </authorList>
    </citation>
    <scope>NUCLEOTIDE SEQUENCE [LARGE SCALE GENOMIC DNA]</scope>
    <source>
        <strain evidence="3">JCM 17137</strain>
    </source>
</reference>
<evidence type="ECO:0000259" key="1">
    <source>
        <dbReference type="Pfam" id="PF13577"/>
    </source>
</evidence>
<organism evidence="2 3">
    <name type="scientific">Salinactinospora qingdaonensis</name>
    <dbReference type="NCBI Taxonomy" id="702744"/>
    <lineage>
        <taxon>Bacteria</taxon>
        <taxon>Bacillati</taxon>
        <taxon>Actinomycetota</taxon>
        <taxon>Actinomycetes</taxon>
        <taxon>Streptosporangiales</taxon>
        <taxon>Nocardiopsidaceae</taxon>
        <taxon>Salinactinospora</taxon>
    </lineage>
</organism>
<accession>A0ABP7FVH9</accession>
<name>A0ABP7FVH9_9ACTN</name>
<evidence type="ECO:0000313" key="2">
    <source>
        <dbReference type="EMBL" id="GAA3748857.1"/>
    </source>
</evidence>
<evidence type="ECO:0000313" key="3">
    <source>
        <dbReference type="Proteomes" id="UP001500908"/>
    </source>
</evidence>
<comment type="caution">
    <text evidence="2">The sequence shown here is derived from an EMBL/GenBank/DDBJ whole genome shotgun (WGS) entry which is preliminary data.</text>
</comment>
<dbReference type="SUPFAM" id="SSF54427">
    <property type="entry name" value="NTF2-like"/>
    <property type="match status" value="1"/>
</dbReference>
<dbReference type="InterPro" id="IPR037401">
    <property type="entry name" value="SnoaL-like"/>
</dbReference>
<dbReference type="InterPro" id="IPR011944">
    <property type="entry name" value="Steroid_delta5-4_isomerase"/>
</dbReference>
<feature type="domain" description="SnoaL-like" evidence="1">
    <location>
        <begin position="16"/>
        <end position="134"/>
    </location>
</feature>
<protein>
    <submittedName>
        <fullName evidence="2">SgcJ/EcaC family oxidoreductase</fullName>
    </submittedName>
</protein>